<evidence type="ECO:0000256" key="2">
    <source>
        <dbReference type="ARBA" id="ARBA00022801"/>
    </source>
</evidence>
<name>A0ABY5TN88_9GAMM</name>
<dbReference type="EMBL" id="CP103416">
    <property type="protein sequence ID" value="UVW35318.1"/>
    <property type="molecule type" value="Genomic_DNA"/>
</dbReference>
<keyword evidence="5" id="KW-1185">Reference proteome</keyword>
<evidence type="ECO:0000259" key="3">
    <source>
        <dbReference type="Pfam" id="PF08797"/>
    </source>
</evidence>
<dbReference type="InterPro" id="IPR014905">
    <property type="entry name" value="HIRAN"/>
</dbReference>
<keyword evidence="1" id="KW-0479">Metal-binding</keyword>
<keyword evidence="2" id="KW-0378">Hydrolase</keyword>
<dbReference type="Proteomes" id="UP001059934">
    <property type="component" value="Chromosome"/>
</dbReference>
<dbReference type="Pfam" id="PF08797">
    <property type="entry name" value="HIRAN"/>
    <property type="match status" value="1"/>
</dbReference>
<protein>
    <submittedName>
        <fullName evidence="4">HIRAN domain-containing protein</fullName>
    </submittedName>
</protein>
<feature type="domain" description="HIRAN" evidence="3">
    <location>
        <begin position="17"/>
        <end position="87"/>
    </location>
</feature>
<organism evidence="4 5">
    <name type="scientific">SAR92 clade bacterium H455</name>
    <dbReference type="NCBI Taxonomy" id="2974818"/>
    <lineage>
        <taxon>Bacteria</taxon>
        <taxon>Pseudomonadati</taxon>
        <taxon>Pseudomonadota</taxon>
        <taxon>Gammaproteobacteria</taxon>
        <taxon>Cellvibrionales</taxon>
        <taxon>Porticoccaceae</taxon>
        <taxon>SAR92 clade</taxon>
    </lineage>
</organism>
<proteinExistence type="predicted"/>
<evidence type="ECO:0000256" key="1">
    <source>
        <dbReference type="ARBA" id="ARBA00022723"/>
    </source>
</evidence>
<evidence type="ECO:0000313" key="4">
    <source>
        <dbReference type="EMBL" id="UVW35318.1"/>
    </source>
</evidence>
<dbReference type="Gene3D" id="3.30.70.2330">
    <property type="match status" value="1"/>
</dbReference>
<accession>A0ABY5TN88</accession>
<gene>
    <name evidence="4" type="ORF">NYF23_01615</name>
</gene>
<sequence>MGKAAIVAGTGFQNRDGSMRSKLIQHYVGVNTLVYLHRESSNKHDGCAIAVLIKVPILFGLLGSVKKKIGYIKAGTAKSLAKKVDANEEVKAHVDSLYAPPDREHPRVTLWLDSQ</sequence>
<evidence type="ECO:0000313" key="5">
    <source>
        <dbReference type="Proteomes" id="UP001059934"/>
    </source>
</evidence>
<reference evidence="4" key="1">
    <citation type="submission" date="2022-08" db="EMBL/GenBank/DDBJ databases">
        <title>Catabolic pathway analysis in culturable SAR92 clade bacteria reveals their overlooked roles in DMSP degradation in coastal seas.</title>
        <authorList>
            <person name="He X."/>
            <person name="Zhang X."/>
            <person name="Zhang Y."/>
        </authorList>
    </citation>
    <scope>NUCLEOTIDE SEQUENCE</scope>
    <source>
        <strain evidence="4">H455</strain>
    </source>
</reference>